<dbReference type="AlphaFoldDB" id="A0A645DPG9"/>
<organism evidence="1">
    <name type="scientific">bioreactor metagenome</name>
    <dbReference type="NCBI Taxonomy" id="1076179"/>
    <lineage>
        <taxon>unclassified sequences</taxon>
        <taxon>metagenomes</taxon>
        <taxon>ecological metagenomes</taxon>
    </lineage>
</organism>
<comment type="caution">
    <text evidence="1">The sequence shown here is derived from an EMBL/GenBank/DDBJ whole genome shotgun (WGS) entry which is preliminary data.</text>
</comment>
<proteinExistence type="predicted"/>
<accession>A0A645DPG9</accession>
<dbReference type="EMBL" id="VSSQ01038319">
    <property type="protein sequence ID" value="MPM91217.1"/>
    <property type="molecule type" value="Genomic_DNA"/>
</dbReference>
<reference evidence="1" key="1">
    <citation type="submission" date="2019-08" db="EMBL/GenBank/DDBJ databases">
        <authorList>
            <person name="Kucharzyk K."/>
            <person name="Murdoch R.W."/>
            <person name="Higgins S."/>
            <person name="Loffler F."/>
        </authorList>
    </citation>
    <scope>NUCLEOTIDE SEQUENCE</scope>
</reference>
<protein>
    <submittedName>
        <fullName evidence="1">Uncharacterized protein</fullName>
    </submittedName>
</protein>
<gene>
    <name evidence="1" type="ORF">SDC9_138344</name>
</gene>
<name>A0A645DPG9_9ZZZZ</name>
<sequence length="70" mass="7982">MEINVYHTSASISLFGKISDKKERYILTLETEDVAIKSEVWFTINGEQSPIVQISLKDRLKLNCVNVLVI</sequence>
<evidence type="ECO:0000313" key="1">
    <source>
        <dbReference type="EMBL" id="MPM91217.1"/>
    </source>
</evidence>